<dbReference type="GO" id="GO:0000155">
    <property type="term" value="F:phosphorelay sensor kinase activity"/>
    <property type="evidence" value="ECO:0007669"/>
    <property type="project" value="InterPro"/>
</dbReference>
<dbReference type="SUPFAM" id="SSF55874">
    <property type="entry name" value="ATPase domain of HSP90 chaperone/DNA topoisomerase II/histidine kinase"/>
    <property type="match status" value="1"/>
</dbReference>
<dbReference type="OrthoDB" id="2514702at2"/>
<dbReference type="AlphaFoldDB" id="A0A3S8ZVC3"/>
<feature type="transmembrane region" description="Helical" evidence="1">
    <location>
        <begin position="63"/>
        <end position="84"/>
    </location>
</feature>
<dbReference type="Proteomes" id="UP000282438">
    <property type="component" value="Chromosome"/>
</dbReference>
<organism evidence="3 4">
    <name type="scientific">Iodobacter ciconiae</name>
    <dbReference type="NCBI Taxonomy" id="2496266"/>
    <lineage>
        <taxon>Bacteria</taxon>
        <taxon>Pseudomonadati</taxon>
        <taxon>Pseudomonadota</taxon>
        <taxon>Betaproteobacteria</taxon>
        <taxon>Neisseriales</taxon>
        <taxon>Chitinibacteraceae</taxon>
        <taxon>Iodobacter</taxon>
    </lineage>
</organism>
<evidence type="ECO:0000259" key="2">
    <source>
        <dbReference type="Pfam" id="PF06580"/>
    </source>
</evidence>
<evidence type="ECO:0000313" key="4">
    <source>
        <dbReference type="Proteomes" id="UP000282438"/>
    </source>
</evidence>
<dbReference type="PANTHER" id="PTHR34220">
    <property type="entry name" value="SENSOR HISTIDINE KINASE YPDA"/>
    <property type="match status" value="1"/>
</dbReference>
<sequence length="389" mass="44166">MDFHQHGTRFNSYHGAAMDNGKRHSASSKWIPYSVGNKWMRRMLLEQSTEELVPLPDFRNFGVLLRILLLIHLGMLAYVLVGLSVWEEWPLRLGEAAMWVEPPLLGTLLLLSIMMPWLNRLSYHMGVLGVSALAMFLVFGQRKVLLSVLQPATALLPALLFTMMLVVSVMLYLRLRWKSLSPRLTEARLAALQARIRPHFFFNSLNAVLSLIRSEPKRAEQVLEDLADLFRVVMVDKQQLSTVECELEVARRYLNIEAVRLGDRLIVEWDIAQSSLMAALPPLLLQPLLENAIYYGVEPILDPRPVQISIAIKDKHVHLGIKNSLPQAGTVSQHKGNGMALQNIRQRLLLHFDAEANLSTYANNDYYQVHIVLPYREIPHGNATAPFSC</sequence>
<dbReference type="InterPro" id="IPR050640">
    <property type="entry name" value="Bact_2-comp_sensor_kinase"/>
</dbReference>
<accession>A0A3S8ZVC3</accession>
<reference evidence="3 4" key="1">
    <citation type="submission" date="2018-12" db="EMBL/GenBank/DDBJ databases">
        <title>Complete genome sequence of Iodobacter sp. H11R3.</title>
        <authorList>
            <person name="Bae J.-W."/>
        </authorList>
    </citation>
    <scope>NUCLEOTIDE SEQUENCE [LARGE SCALE GENOMIC DNA]</scope>
    <source>
        <strain evidence="3 4">H11R3</strain>
    </source>
</reference>
<dbReference type="Pfam" id="PF06580">
    <property type="entry name" value="His_kinase"/>
    <property type="match status" value="1"/>
</dbReference>
<gene>
    <name evidence="3" type="ORF">EJO50_13230</name>
</gene>
<evidence type="ECO:0000256" key="1">
    <source>
        <dbReference type="SAM" id="Phobius"/>
    </source>
</evidence>
<evidence type="ECO:0000313" key="3">
    <source>
        <dbReference type="EMBL" id="AZN37364.1"/>
    </source>
</evidence>
<proteinExistence type="predicted"/>
<keyword evidence="1" id="KW-0472">Membrane</keyword>
<protein>
    <submittedName>
        <fullName evidence="3">Sensor histidine kinase</fullName>
    </submittedName>
</protein>
<dbReference type="KEGG" id="iod:EJO50_13230"/>
<dbReference type="GO" id="GO:0016020">
    <property type="term" value="C:membrane"/>
    <property type="evidence" value="ECO:0007669"/>
    <property type="project" value="InterPro"/>
</dbReference>
<feature type="transmembrane region" description="Helical" evidence="1">
    <location>
        <begin position="96"/>
        <end position="114"/>
    </location>
</feature>
<dbReference type="InterPro" id="IPR036890">
    <property type="entry name" value="HATPase_C_sf"/>
</dbReference>
<feature type="transmembrane region" description="Helical" evidence="1">
    <location>
        <begin position="121"/>
        <end position="140"/>
    </location>
</feature>
<dbReference type="PANTHER" id="PTHR34220:SF7">
    <property type="entry name" value="SENSOR HISTIDINE KINASE YPDA"/>
    <property type="match status" value="1"/>
</dbReference>
<name>A0A3S8ZVC3_9NEIS</name>
<keyword evidence="1" id="KW-0812">Transmembrane</keyword>
<dbReference type="Gene3D" id="3.30.565.10">
    <property type="entry name" value="Histidine kinase-like ATPase, C-terminal domain"/>
    <property type="match status" value="1"/>
</dbReference>
<keyword evidence="3" id="KW-0808">Transferase</keyword>
<keyword evidence="1" id="KW-1133">Transmembrane helix</keyword>
<feature type="domain" description="Signal transduction histidine kinase internal region" evidence="2">
    <location>
        <begin position="187"/>
        <end position="265"/>
    </location>
</feature>
<dbReference type="InterPro" id="IPR010559">
    <property type="entry name" value="Sig_transdc_His_kin_internal"/>
</dbReference>
<keyword evidence="4" id="KW-1185">Reference proteome</keyword>
<dbReference type="EMBL" id="CP034433">
    <property type="protein sequence ID" value="AZN37364.1"/>
    <property type="molecule type" value="Genomic_DNA"/>
</dbReference>
<keyword evidence="3" id="KW-0418">Kinase</keyword>
<feature type="transmembrane region" description="Helical" evidence="1">
    <location>
        <begin position="152"/>
        <end position="173"/>
    </location>
</feature>